<dbReference type="InterPro" id="IPR012349">
    <property type="entry name" value="Split_barrel_FMN-bd"/>
</dbReference>
<dbReference type="InterPro" id="IPR011576">
    <property type="entry name" value="Pyridox_Oxase_N"/>
</dbReference>
<comment type="caution">
    <text evidence="3">The sequence shown here is derived from an EMBL/GenBank/DDBJ whole genome shotgun (WGS) entry which is preliminary data.</text>
</comment>
<proteinExistence type="predicted"/>
<dbReference type="RefSeq" id="WP_120791360.1">
    <property type="nucleotide sequence ID" value="NZ_BLKX01000001.1"/>
</dbReference>
<keyword evidence="4" id="KW-1185">Reference proteome</keyword>
<dbReference type="Pfam" id="PF01243">
    <property type="entry name" value="PNPOx_N"/>
    <property type="match status" value="1"/>
</dbReference>
<dbReference type="SUPFAM" id="SSF50475">
    <property type="entry name" value="FMN-binding split barrel"/>
    <property type="match status" value="1"/>
</dbReference>
<keyword evidence="1" id="KW-0560">Oxidoreductase</keyword>
<dbReference type="PANTHER" id="PTHR35176">
    <property type="entry name" value="HEME OXYGENASE HI_0854-RELATED"/>
    <property type="match status" value="1"/>
</dbReference>
<reference evidence="3 4" key="1">
    <citation type="journal article" date="2019" name="Emerg. Microbes Infect.">
        <title>Comprehensive subspecies identification of 175 nontuberculous mycobacteria species based on 7547 genomic profiles.</title>
        <authorList>
            <person name="Matsumoto Y."/>
            <person name="Kinjo T."/>
            <person name="Motooka D."/>
            <person name="Nabeya D."/>
            <person name="Jung N."/>
            <person name="Uechi K."/>
            <person name="Horii T."/>
            <person name="Iida T."/>
            <person name="Fujita J."/>
            <person name="Nakamura S."/>
        </authorList>
    </citation>
    <scope>NUCLEOTIDE SEQUENCE [LARGE SCALE GENOMIC DNA]</scope>
    <source>
        <strain evidence="3 4">JCM 18565</strain>
    </source>
</reference>
<dbReference type="PANTHER" id="PTHR35176:SF2">
    <property type="entry name" value="F420H(2)-DEPENDENT REDUCTASE RV1155"/>
    <property type="match status" value="1"/>
</dbReference>
<evidence type="ECO:0000313" key="4">
    <source>
        <dbReference type="Proteomes" id="UP000465240"/>
    </source>
</evidence>
<dbReference type="NCBIfam" id="TIGR03668">
    <property type="entry name" value="Rv0121_F420"/>
    <property type="match status" value="1"/>
</dbReference>
<gene>
    <name evidence="3" type="ORF">MPRG_59360</name>
</gene>
<evidence type="ECO:0000259" key="2">
    <source>
        <dbReference type="Pfam" id="PF01243"/>
    </source>
</evidence>
<protein>
    <submittedName>
        <fullName evidence="3">PPOX class F420-dependent oxidoreductase</fullName>
    </submittedName>
</protein>
<feature type="domain" description="Pyridoxamine 5'-phosphate oxidase N-terminal" evidence="2">
    <location>
        <begin position="3"/>
        <end position="130"/>
    </location>
</feature>
<accession>A0ABQ1CDW1</accession>
<dbReference type="InterPro" id="IPR019967">
    <property type="entry name" value="F420-dep_enz_PPOX_Rv0121"/>
</dbReference>
<sequence length="132" mass="14508">MDIRALFAASPVARLATVTPDGTPHLVPVVFAVDGDMIYTAVDAKPKTTKRLRRLANIERNPAVSLLADHYAPDWAQLWWVRVDGTATIAAEGDALRTGYELLRAKYPQYQSVPLDGPVIAVNATRWSGWHA</sequence>
<evidence type="ECO:0000313" key="3">
    <source>
        <dbReference type="EMBL" id="GFG82660.1"/>
    </source>
</evidence>
<dbReference type="Proteomes" id="UP000465240">
    <property type="component" value="Unassembled WGS sequence"/>
</dbReference>
<evidence type="ECO:0000256" key="1">
    <source>
        <dbReference type="ARBA" id="ARBA00023002"/>
    </source>
</evidence>
<organism evidence="3 4">
    <name type="scientific">Mycobacterium paragordonae</name>
    <dbReference type="NCBI Taxonomy" id="1389713"/>
    <lineage>
        <taxon>Bacteria</taxon>
        <taxon>Bacillati</taxon>
        <taxon>Actinomycetota</taxon>
        <taxon>Actinomycetes</taxon>
        <taxon>Mycobacteriales</taxon>
        <taxon>Mycobacteriaceae</taxon>
        <taxon>Mycobacterium</taxon>
    </lineage>
</organism>
<name>A0ABQ1CDW1_9MYCO</name>
<dbReference type="EMBL" id="BLKX01000001">
    <property type="protein sequence ID" value="GFG82660.1"/>
    <property type="molecule type" value="Genomic_DNA"/>
</dbReference>
<dbReference type="Gene3D" id="2.30.110.10">
    <property type="entry name" value="Electron Transport, Fmn-binding Protein, Chain A"/>
    <property type="match status" value="1"/>
</dbReference>
<dbReference type="InterPro" id="IPR052019">
    <property type="entry name" value="F420H2_bilvrd_red/Heme_oxyg"/>
</dbReference>